<name>A0A8D3D0E7_SCOMX</name>
<keyword evidence="4" id="KW-1003">Cell membrane</keyword>
<evidence type="ECO:0000256" key="7">
    <source>
        <dbReference type="ARBA" id="ARBA00023055"/>
    </source>
</evidence>
<dbReference type="SUPFAM" id="SSF103473">
    <property type="entry name" value="MFS general substrate transporter"/>
    <property type="match status" value="2"/>
</dbReference>
<keyword evidence="8 15" id="KW-0406">Ion transport</keyword>
<keyword evidence="9 15" id="KW-0472">Membrane</keyword>
<evidence type="ECO:0000256" key="13">
    <source>
        <dbReference type="ARBA" id="ARBA00051340"/>
    </source>
</evidence>
<keyword evidence="10" id="KW-1015">Disulfide bond</keyword>
<feature type="transmembrane region" description="Helical" evidence="15">
    <location>
        <begin position="51"/>
        <end position="74"/>
    </location>
</feature>
<dbReference type="PANTHER" id="PTHR11388:SF99">
    <property type="entry name" value="SOLUTE CARRIER ORGANIC ANION TRANSPORTER FAMILY MEMBER 1C1"/>
    <property type="match status" value="1"/>
</dbReference>
<keyword evidence="3 15" id="KW-0813">Transport</keyword>
<evidence type="ECO:0000256" key="12">
    <source>
        <dbReference type="ARBA" id="ARBA00050960"/>
    </source>
</evidence>
<accession>A0A8D3D0E7</accession>
<dbReference type="InterPro" id="IPR036259">
    <property type="entry name" value="MFS_trans_sf"/>
</dbReference>
<comment type="similarity">
    <text evidence="2 15">Belongs to the organo anion transporter (TC 2.A.60) family.</text>
</comment>
<evidence type="ECO:0000313" key="18">
    <source>
        <dbReference type="Proteomes" id="UP000694558"/>
    </source>
</evidence>
<dbReference type="Gene3D" id="1.20.1250.20">
    <property type="entry name" value="MFS general substrate transporter like domains"/>
    <property type="match status" value="1"/>
</dbReference>
<proteinExistence type="inferred from homology"/>
<keyword evidence="6 15" id="KW-1133">Transmembrane helix</keyword>
<reference evidence="17" key="1">
    <citation type="submission" date="2023-05" db="EMBL/GenBank/DDBJ databases">
        <title>High-quality long-read genome of Scophthalmus maximus.</title>
        <authorList>
            <person name="Lien S."/>
            <person name="Martinez P."/>
        </authorList>
    </citation>
    <scope>NUCLEOTIDE SEQUENCE [LARGE SCALE GENOMIC DNA]</scope>
</reference>
<evidence type="ECO:0000256" key="11">
    <source>
        <dbReference type="ARBA" id="ARBA00023180"/>
    </source>
</evidence>
<evidence type="ECO:0000256" key="6">
    <source>
        <dbReference type="ARBA" id="ARBA00022989"/>
    </source>
</evidence>
<organism evidence="17 18">
    <name type="scientific">Scophthalmus maximus</name>
    <name type="common">Turbot</name>
    <name type="synonym">Psetta maxima</name>
    <dbReference type="NCBI Taxonomy" id="52904"/>
    <lineage>
        <taxon>Eukaryota</taxon>
        <taxon>Metazoa</taxon>
        <taxon>Chordata</taxon>
        <taxon>Craniata</taxon>
        <taxon>Vertebrata</taxon>
        <taxon>Euteleostomi</taxon>
        <taxon>Actinopterygii</taxon>
        <taxon>Neopterygii</taxon>
        <taxon>Teleostei</taxon>
        <taxon>Neoteleostei</taxon>
        <taxon>Acanthomorphata</taxon>
        <taxon>Carangaria</taxon>
        <taxon>Pleuronectiformes</taxon>
        <taxon>Pleuronectoidei</taxon>
        <taxon>Scophthalmidae</taxon>
        <taxon>Scophthalmus</taxon>
    </lineage>
</organism>
<feature type="transmembrane region" description="Helical" evidence="15">
    <location>
        <begin position="12"/>
        <end position="31"/>
    </location>
</feature>
<feature type="transmembrane region" description="Helical" evidence="15">
    <location>
        <begin position="86"/>
        <end position="108"/>
    </location>
</feature>
<dbReference type="InterPro" id="IPR004156">
    <property type="entry name" value="OATP"/>
</dbReference>
<feature type="domain" description="Kazal-like" evidence="16">
    <location>
        <begin position="372"/>
        <end position="427"/>
    </location>
</feature>
<comment type="subcellular location">
    <subcellularLocation>
        <location evidence="1 15">Cell membrane</location>
        <topology evidence="1 15">Multi-pass membrane protein</topology>
    </subcellularLocation>
</comment>
<dbReference type="Gene3D" id="3.30.60.30">
    <property type="match status" value="1"/>
</dbReference>
<feature type="transmembrane region" description="Helical" evidence="15">
    <location>
        <begin position="451"/>
        <end position="474"/>
    </location>
</feature>
<dbReference type="GO" id="GO:0016323">
    <property type="term" value="C:basolateral plasma membrane"/>
    <property type="evidence" value="ECO:0007669"/>
    <property type="project" value="UniProtKB-ARBA"/>
</dbReference>
<dbReference type="GO" id="GO:0043252">
    <property type="term" value="P:sodium-independent organic anion transport"/>
    <property type="evidence" value="ECO:0007669"/>
    <property type="project" value="TreeGrafter"/>
</dbReference>
<feature type="transmembrane region" description="Helical" evidence="15">
    <location>
        <begin position="195"/>
        <end position="225"/>
    </location>
</feature>
<dbReference type="SUPFAM" id="SSF100895">
    <property type="entry name" value="Kazal-type serine protease inhibitors"/>
    <property type="match status" value="1"/>
</dbReference>
<dbReference type="GO" id="GO:0015347">
    <property type="term" value="F:sodium-independent organic anion transmembrane transporter activity"/>
    <property type="evidence" value="ECO:0007669"/>
    <property type="project" value="TreeGrafter"/>
</dbReference>
<feature type="transmembrane region" description="Helical" evidence="15">
    <location>
        <begin position="324"/>
        <end position="344"/>
    </location>
</feature>
<dbReference type="Pfam" id="PF03137">
    <property type="entry name" value="OATP"/>
    <property type="match status" value="2"/>
</dbReference>
<keyword evidence="7" id="KW-0445">Lipid transport</keyword>
<dbReference type="InterPro" id="IPR036058">
    <property type="entry name" value="Kazal_dom_sf"/>
</dbReference>
<feature type="transmembrane region" description="Helical" evidence="15">
    <location>
        <begin position="538"/>
        <end position="562"/>
    </location>
</feature>
<dbReference type="PANTHER" id="PTHR11388">
    <property type="entry name" value="ORGANIC ANION TRANSPORTER"/>
    <property type="match status" value="1"/>
</dbReference>
<comment type="caution">
    <text evidence="15">Lacks conserved residue(s) required for the propagation of feature annotation.</text>
</comment>
<dbReference type="GO" id="GO:0006811">
    <property type="term" value="P:monoatomic ion transport"/>
    <property type="evidence" value="ECO:0007669"/>
    <property type="project" value="UniProtKB-KW"/>
</dbReference>
<comment type="catalytic activity">
    <reaction evidence="13">
        <text>L-thyroxine(out) = L-thyroxine(in)</text>
        <dbReference type="Rhea" id="RHEA:71819"/>
        <dbReference type="ChEBI" id="CHEBI:58448"/>
    </reaction>
</comment>
<evidence type="ECO:0000256" key="9">
    <source>
        <dbReference type="ARBA" id="ARBA00023136"/>
    </source>
</evidence>
<gene>
    <name evidence="17" type="primary">LOC118298917</name>
</gene>
<evidence type="ECO:0000256" key="5">
    <source>
        <dbReference type="ARBA" id="ARBA00022692"/>
    </source>
</evidence>
<dbReference type="NCBIfam" id="TIGR00805">
    <property type="entry name" value="oat"/>
    <property type="match status" value="1"/>
</dbReference>
<evidence type="ECO:0000313" key="17">
    <source>
        <dbReference type="Ensembl" id="ENSSMAP00000053005.1"/>
    </source>
</evidence>
<evidence type="ECO:0000256" key="2">
    <source>
        <dbReference type="ARBA" id="ARBA00009657"/>
    </source>
</evidence>
<evidence type="ECO:0000259" key="16">
    <source>
        <dbReference type="PROSITE" id="PS51465"/>
    </source>
</evidence>
<feature type="transmembrane region" description="Helical" evidence="15">
    <location>
        <begin position="246"/>
        <end position="268"/>
    </location>
</feature>
<dbReference type="Proteomes" id="UP000694558">
    <property type="component" value="Chromosome 3"/>
</dbReference>
<dbReference type="Ensembl" id="ENSSMAT00000069414.1">
    <property type="protein sequence ID" value="ENSSMAP00000053005.1"/>
    <property type="gene ID" value="ENSSMAG00000018486.2"/>
</dbReference>
<dbReference type="GeneTree" id="ENSGT01150000286901"/>
<evidence type="ECO:0000256" key="3">
    <source>
        <dbReference type="ARBA" id="ARBA00022448"/>
    </source>
</evidence>
<evidence type="ECO:0000256" key="14">
    <source>
        <dbReference type="ARBA" id="ARBA00052624"/>
    </source>
</evidence>
<comment type="catalytic activity">
    <reaction evidence="14">
        <text>L-thyroxine sulfate(out) = L-thyroxine sulfate(in)</text>
        <dbReference type="Rhea" id="RHEA:73311"/>
        <dbReference type="ChEBI" id="CHEBI:176512"/>
    </reaction>
</comment>
<comment type="catalytic activity">
    <reaction evidence="12">
        <text>3,3',5'-triiodo-L-thyronine(out) = 3,3',5'-triiodo-L-thyronine(in)</text>
        <dbReference type="Rhea" id="RHEA:71815"/>
        <dbReference type="ChEBI" id="CHEBI:57261"/>
    </reaction>
</comment>
<dbReference type="InterPro" id="IPR002350">
    <property type="entry name" value="Kazal_dom"/>
</dbReference>
<evidence type="ECO:0000256" key="15">
    <source>
        <dbReference type="RuleBase" id="RU362056"/>
    </source>
</evidence>
<protein>
    <recommendedName>
        <fullName evidence="15">Solute carrier organic anion transporter family member</fullName>
    </recommendedName>
</protein>
<dbReference type="FunFam" id="3.30.60.30:FF:000048">
    <property type="entry name" value="Solute carrier organic anion transporter family member"/>
    <property type="match status" value="1"/>
</dbReference>
<evidence type="ECO:0000256" key="8">
    <source>
        <dbReference type="ARBA" id="ARBA00023065"/>
    </source>
</evidence>
<keyword evidence="5 15" id="KW-0812">Transmembrane</keyword>
<sequence>MLSESEKKFICICSKIQCMFLVALSFAYFAKALSGSYMKSTITQLERRFDIPSYLIGVIDGSFEIGNLLVIAFVSYFGAKLHRPKIIAVGCVLMSIGTFIIALPHFIIGRYEFETSARRIVNSTLNVSPCAVGSSADLTQGGKLPEVPATGCEGESNLSMWIYVLLGNVLRGIGETPVQPLGISYIDDFTTEENAALYVGCVQTISVVGPVFGYLLGSLCAKIYVDIGFVKMETITITPADARWVGAWWLGYLIAGVITLLSAIPFWFLPRSLPMSGPRGPEKCTPEQKSFMKHKYPADEHASFTEMAKDFFPTLRTLLGHPVYLTYLCVTIIQLNSLIGMVTYKPKYIEQHFRQSASKANFLMGTISYDKHPVFTACNSDCFCSASDWDPVCGENGITYVSPCLAGCTDSAGSGKNTVFSNCSCVGVAGNFTASTGQCPHKDDCDRMFPYFLALSVITSFIISLGGTPGYMLLIRCIKPQLKSLALGFHTLATRTLAGIPAPIYFGAIIDSTCLKWGQKRCGGIGACRIYNTTSYRIAYLGLTLSLRTISFIICIPGFILLSRQLKKEEENAINKALANGGTELEALRKEEFIISNSDQMSDNSTDRETRL</sequence>
<dbReference type="PROSITE" id="PS51465">
    <property type="entry name" value="KAZAL_2"/>
    <property type="match status" value="1"/>
</dbReference>
<evidence type="ECO:0000256" key="4">
    <source>
        <dbReference type="ARBA" id="ARBA00022475"/>
    </source>
</evidence>
<keyword evidence="11" id="KW-0325">Glycoprotein</keyword>
<dbReference type="AlphaFoldDB" id="A0A8D3D0E7"/>
<evidence type="ECO:0000256" key="1">
    <source>
        <dbReference type="ARBA" id="ARBA00004651"/>
    </source>
</evidence>
<reference evidence="17" key="2">
    <citation type="submission" date="2025-08" db="UniProtKB">
        <authorList>
            <consortium name="Ensembl"/>
        </authorList>
    </citation>
    <scope>IDENTIFICATION</scope>
</reference>
<dbReference type="GO" id="GO:0006869">
    <property type="term" value="P:lipid transport"/>
    <property type="evidence" value="ECO:0007669"/>
    <property type="project" value="UniProtKB-KW"/>
</dbReference>
<evidence type="ECO:0000256" key="10">
    <source>
        <dbReference type="ARBA" id="ARBA00023157"/>
    </source>
</evidence>